<feature type="non-terminal residue" evidence="2">
    <location>
        <position position="1"/>
    </location>
</feature>
<protein>
    <submittedName>
        <fullName evidence="2">Uncharacterized protein</fullName>
    </submittedName>
</protein>
<dbReference type="AlphaFoldDB" id="A0A0B6Y9H5"/>
<reference evidence="2" key="1">
    <citation type="submission" date="2014-12" db="EMBL/GenBank/DDBJ databases">
        <title>Insight into the proteome of Arion vulgaris.</title>
        <authorList>
            <person name="Aradska J."/>
            <person name="Bulat T."/>
            <person name="Smidak R."/>
            <person name="Sarate P."/>
            <person name="Gangsoo J."/>
            <person name="Sialana F."/>
            <person name="Bilban M."/>
            <person name="Lubec G."/>
        </authorList>
    </citation>
    <scope>NUCLEOTIDE SEQUENCE</scope>
    <source>
        <tissue evidence="2">Skin</tissue>
    </source>
</reference>
<organism evidence="2">
    <name type="scientific">Arion vulgaris</name>
    <dbReference type="NCBI Taxonomy" id="1028688"/>
    <lineage>
        <taxon>Eukaryota</taxon>
        <taxon>Metazoa</taxon>
        <taxon>Spiralia</taxon>
        <taxon>Lophotrochozoa</taxon>
        <taxon>Mollusca</taxon>
        <taxon>Gastropoda</taxon>
        <taxon>Heterobranchia</taxon>
        <taxon>Euthyneura</taxon>
        <taxon>Panpulmonata</taxon>
        <taxon>Eupulmonata</taxon>
        <taxon>Stylommatophora</taxon>
        <taxon>Helicina</taxon>
        <taxon>Arionoidea</taxon>
        <taxon>Arionidae</taxon>
        <taxon>Arion</taxon>
    </lineage>
</organism>
<sequence length="94" mass="10144">DAERMKENDGSLFRTSSGHSTPMTSSGHSTQIQTIGTRELKRKDIVRALKGFQERDANCAEENSDVDVSKTDQEVISMNVVSSIGGLSTPGDVT</sequence>
<evidence type="ECO:0000256" key="1">
    <source>
        <dbReference type="SAM" id="MobiDB-lite"/>
    </source>
</evidence>
<evidence type="ECO:0000313" key="2">
    <source>
        <dbReference type="EMBL" id="CEK52947.1"/>
    </source>
</evidence>
<accession>A0A0B6Y9H5</accession>
<name>A0A0B6Y9H5_9EUPU</name>
<gene>
    <name evidence="2" type="primary">ORF18557</name>
</gene>
<proteinExistence type="predicted"/>
<feature type="non-terminal residue" evidence="2">
    <location>
        <position position="94"/>
    </location>
</feature>
<dbReference type="EMBL" id="HACG01006082">
    <property type="protein sequence ID" value="CEK52947.1"/>
    <property type="molecule type" value="Transcribed_RNA"/>
</dbReference>
<feature type="region of interest" description="Disordered" evidence="1">
    <location>
        <begin position="1"/>
        <end position="38"/>
    </location>
</feature>
<feature type="compositionally biased region" description="Polar residues" evidence="1">
    <location>
        <begin position="13"/>
        <end position="36"/>
    </location>
</feature>